<evidence type="ECO:0000259" key="1">
    <source>
        <dbReference type="PROSITE" id="PS51819"/>
    </source>
</evidence>
<dbReference type="AlphaFoldDB" id="A0A1Y5TJ66"/>
<evidence type="ECO:0000313" key="3">
    <source>
        <dbReference type="Proteomes" id="UP000193307"/>
    </source>
</evidence>
<reference evidence="2 3" key="1">
    <citation type="submission" date="2017-03" db="EMBL/GenBank/DDBJ databases">
        <authorList>
            <person name="Afonso C.L."/>
            <person name="Miller P.J."/>
            <person name="Scott M.A."/>
            <person name="Spackman E."/>
            <person name="Goraichik I."/>
            <person name="Dimitrov K.M."/>
            <person name="Suarez D.L."/>
            <person name="Swayne D.E."/>
        </authorList>
    </citation>
    <scope>NUCLEOTIDE SEQUENCE [LARGE SCALE GENOMIC DNA]</scope>
    <source>
        <strain evidence="2 3">CECT 7971</strain>
    </source>
</reference>
<protein>
    <submittedName>
        <fullName evidence="2">Glyoxalase/Bleomycin resistance protein/Dioxygenase superfamily protein</fullName>
    </submittedName>
</protein>
<proteinExistence type="predicted"/>
<keyword evidence="2" id="KW-0560">Oxidoreductase</keyword>
<dbReference type="Gene3D" id="3.10.180.10">
    <property type="entry name" value="2,3-Dihydroxybiphenyl 1,2-Dioxygenase, domain 1"/>
    <property type="match status" value="1"/>
</dbReference>
<dbReference type="STRING" id="658057.SAMN04488032_11294"/>
<gene>
    <name evidence="2" type="ORF">PAM7971_03186</name>
</gene>
<organism evidence="2 3">
    <name type="scientific">Pacificibacter marinus</name>
    <dbReference type="NCBI Taxonomy" id="658057"/>
    <lineage>
        <taxon>Bacteria</taxon>
        <taxon>Pseudomonadati</taxon>
        <taxon>Pseudomonadota</taxon>
        <taxon>Alphaproteobacteria</taxon>
        <taxon>Rhodobacterales</taxon>
        <taxon>Roseobacteraceae</taxon>
        <taxon>Pacificibacter</taxon>
    </lineage>
</organism>
<dbReference type="InterPro" id="IPR037523">
    <property type="entry name" value="VOC_core"/>
</dbReference>
<keyword evidence="3" id="KW-1185">Reference proteome</keyword>
<dbReference type="CDD" id="cd06587">
    <property type="entry name" value="VOC"/>
    <property type="match status" value="1"/>
</dbReference>
<name>A0A1Y5TJ66_9RHOB</name>
<dbReference type="EMBL" id="FWFW01000012">
    <property type="protein sequence ID" value="SLN61594.1"/>
    <property type="molecule type" value="Genomic_DNA"/>
</dbReference>
<dbReference type="Pfam" id="PF00903">
    <property type="entry name" value="Glyoxalase"/>
    <property type="match status" value="1"/>
</dbReference>
<dbReference type="RefSeq" id="WP_085850278.1">
    <property type="nucleotide sequence ID" value="NZ_FNZV01000012.1"/>
</dbReference>
<dbReference type="InterPro" id="IPR029068">
    <property type="entry name" value="Glyas_Bleomycin-R_OHBP_Dase"/>
</dbReference>
<evidence type="ECO:0000313" key="2">
    <source>
        <dbReference type="EMBL" id="SLN61594.1"/>
    </source>
</evidence>
<sequence>MTQVKLEHVNVTVRDWQATADWMKFVFGWDVRWHGASIHNGHSAHVGGTDSYVALYQPPKAPAGPIDCYNTIGGLNHIAVVVPDLDAVEARVKEAGFIPKSHANYEPGRRFYFEDASGIEFEVVQYD</sequence>
<accession>A0A1Y5TJ66</accession>
<keyword evidence="2" id="KW-0223">Dioxygenase</keyword>
<dbReference type="SUPFAM" id="SSF54593">
    <property type="entry name" value="Glyoxalase/Bleomycin resistance protein/Dihydroxybiphenyl dioxygenase"/>
    <property type="match status" value="1"/>
</dbReference>
<dbReference type="OrthoDB" id="7355345at2"/>
<dbReference type="InterPro" id="IPR004360">
    <property type="entry name" value="Glyas_Fos-R_dOase_dom"/>
</dbReference>
<dbReference type="PROSITE" id="PS51819">
    <property type="entry name" value="VOC"/>
    <property type="match status" value="1"/>
</dbReference>
<dbReference type="GO" id="GO:0051213">
    <property type="term" value="F:dioxygenase activity"/>
    <property type="evidence" value="ECO:0007669"/>
    <property type="project" value="UniProtKB-KW"/>
</dbReference>
<feature type="domain" description="VOC" evidence="1">
    <location>
        <begin position="5"/>
        <end position="126"/>
    </location>
</feature>
<dbReference type="Proteomes" id="UP000193307">
    <property type="component" value="Unassembled WGS sequence"/>
</dbReference>